<proteinExistence type="predicted"/>
<keyword evidence="2" id="KW-1185">Reference proteome</keyword>
<name>A0AAW1Q2S0_9CHLO</name>
<gene>
    <name evidence="1" type="ORF">WJX72_002769</name>
</gene>
<accession>A0AAW1Q2S0</accession>
<dbReference type="EMBL" id="JALJOR010000006">
    <property type="protein sequence ID" value="KAK9815387.1"/>
    <property type="molecule type" value="Genomic_DNA"/>
</dbReference>
<evidence type="ECO:0000313" key="2">
    <source>
        <dbReference type="Proteomes" id="UP001489004"/>
    </source>
</evidence>
<dbReference type="AlphaFoldDB" id="A0AAW1Q2S0"/>
<dbReference type="Proteomes" id="UP001489004">
    <property type="component" value="Unassembled WGS sequence"/>
</dbReference>
<comment type="caution">
    <text evidence="1">The sequence shown here is derived from an EMBL/GenBank/DDBJ whole genome shotgun (WGS) entry which is preliminary data.</text>
</comment>
<organism evidence="1 2">
    <name type="scientific">[Myrmecia] bisecta</name>
    <dbReference type="NCBI Taxonomy" id="41462"/>
    <lineage>
        <taxon>Eukaryota</taxon>
        <taxon>Viridiplantae</taxon>
        <taxon>Chlorophyta</taxon>
        <taxon>core chlorophytes</taxon>
        <taxon>Trebouxiophyceae</taxon>
        <taxon>Trebouxiales</taxon>
        <taxon>Trebouxiaceae</taxon>
        <taxon>Myrmecia</taxon>
    </lineage>
</organism>
<evidence type="ECO:0000313" key="1">
    <source>
        <dbReference type="EMBL" id="KAK9815387.1"/>
    </source>
</evidence>
<evidence type="ECO:0008006" key="3">
    <source>
        <dbReference type="Google" id="ProtNLM"/>
    </source>
</evidence>
<reference evidence="1 2" key="1">
    <citation type="journal article" date="2024" name="Nat. Commun.">
        <title>Phylogenomics reveals the evolutionary origins of lichenization in chlorophyte algae.</title>
        <authorList>
            <person name="Puginier C."/>
            <person name="Libourel C."/>
            <person name="Otte J."/>
            <person name="Skaloud P."/>
            <person name="Haon M."/>
            <person name="Grisel S."/>
            <person name="Petersen M."/>
            <person name="Berrin J.G."/>
            <person name="Delaux P.M."/>
            <person name="Dal Grande F."/>
            <person name="Keller J."/>
        </authorList>
    </citation>
    <scope>NUCLEOTIDE SEQUENCE [LARGE SCALE GENOMIC DNA]</scope>
    <source>
        <strain evidence="1 2">SAG 2043</strain>
    </source>
</reference>
<protein>
    <recommendedName>
        <fullName evidence="3">COX assembly mitochondrial protein</fullName>
    </recommendedName>
</protein>
<sequence>MSCQRQLNSLEDCVRKHPRESEYVCRHLHAAAAWCLVAHICPAEVEGVEACIGPRRSRLTAPGSIPRKCRAAMDRLEACIEMHQDAAADGLVAQT</sequence>